<name>A0ABT5V8S6_9BACI</name>
<evidence type="ECO:0008006" key="4">
    <source>
        <dbReference type="Google" id="ProtNLM"/>
    </source>
</evidence>
<feature type="compositionally biased region" description="Basic residues" evidence="1">
    <location>
        <begin position="1"/>
        <end position="10"/>
    </location>
</feature>
<accession>A0ABT5V8S6</accession>
<feature type="region of interest" description="Disordered" evidence="1">
    <location>
        <begin position="1"/>
        <end position="41"/>
    </location>
</feature>
<reference evidence="2" key="1">
    <citation type="submission" date="2024-05" db="EMBL/GenBank/DDBJ databases">
        <title>Alkalihalobacillus sp. strain MEB203 novel alkaliphilic bacterium from Lonar Lake, India.</title>
        <authorList>
            <person name="Joshi A."/>
            <person name="Thite S."/>
            <person name="Mengade P."/>
        </authorList>
    </citation>
    <scope>NUCLEOTIDE SEQUENCE</scope>
    <source>
        <strain evidence="2">MEB 203</strain>
    </source>
</reference>
<keyword evidence="3" id="KW-1185">Reference proteome</keyword>
<evidence type="ECO:0000313" key="2">
    <source>
        <dbReference type="EMBL" id="MDE5411874.1"/>
    </source>
</evidence>
<dbReference type="RefSeq" id="WP_275116509.1">
    <property type="nucleotide sequence ID" value="NZ_JAOTPO010000001.1"/>
</dbReference>
<dbReference type="Proteomes" id="UP001148125">
    <property type="component" value="Unassembled WGS sequence"/>
</dbReference>
<feature type="compositionally biased region" description="Polar residues" evidence="1">
    <location>
        <begin position="14"/>
        <end position="24"/>
    </location>
</feature>
<evidence type="ECO:0000256" key="1">
    <source>
        <dbReference type="SAM" id="MobiDB-lite"/>
    </source>
</evidence>
<protein>
    <recommendedName>
        <fullName evidence="4">Small acid-soluble spore protein P</fullName>
    </recommendedName>
</protein>
<gene>
    <name evidence="2" type="ORF">N7Z68_00575</name>
</gene>
<proteinExistence type="predicted"/>
<organism evidence="2 3">
    <name type="scientific">Alkalihalobacterium chitinilyticum</name>
    <dbReference type="NCBI Taxonomy" id="2980103"/>
    <lineage>
        <taxon>Bacteria</taxon>
        <taxon>Bacillati</taxon>
        <taxon>Bacillota</taxon>
        <taxon>Bacilli</taxon>
        <taxon>Bacillales</taxon>
        <taxon>Bacillaceae</taxon>
        <taxon>Alkalihalobacterium</taxon>
    </lineage>
</organism>
<evidence type="ECO:0000313" key="3">
    <source>
        <dbReference type="Proteomes" id="UP001148125"/>
    </source>
</evidence>
<comment type="caution">
    <text evidence="2">The sequence shown here is derived from an EMBL/GenBank/DDBJ whole genome shotgun (WGS) entry which is preliminary data.</text>
</comment>
<dbReference type="EMBL" id="JAOTPO010000001">
    <property type="protein sequence ID" value="MDE5411874.1"/>
    <property type="molecule type" value="Genomic_DNA"/>
</dbReference>
<sequence length="41" mass="4593">MAKNNKRSMKKQQEAQPNSQQNHNAPGYGDKKLTGPNRPAE</sequence>